<dbReference type="AlphaFoldDB" id="A0A1P8UPG5"/>
<evidence type="ECO:0008006" key="3">
    <source>
        <dbReference type="Google" id="ProtNLM"/>
    </source>
</evidence>
<dbReference type="EMBL" id="CP015093">
    <property type="protein sequence ID" value="APZ51238.1"/>
    <property type="molecule type" value="Genomic_DNA"/>
</dbReference>
<dbReference type="STRING" id="1250539.Ga0080574_TMP904"/>
<sequence>MLARDGYVCRQTGVLLIGTYPAGDSPVVDHIRPHRGDPALFWDEANLQSVSKEWHDRVKQSREKRGLA</sequence>
<keyword evidence="2" id="KW-1185">Reference proteome</keyword>
<protein>
    <recommendedName>
        <fullName evidence="3">HNH endonuclease</fullName>
    </recommendedName>
</protein>
<evidence type="ECO:0000313" key="1">
    <source>
        <dbReference type="EMBL" id="APZ51238.1"/>
    </source>
</evidence>
<name>A0A1P8UPG5_9RHOB</name>
<dbReference type="KEGG" id="paby:Ga0080574_TMP904"/>
<gene>
    <name evidence="1" type="ORF">Ga0080574_TMP904</name>
</gene>
<organism evidence="1 2">
    <name type="scientific">Salipiger abyssi</name>
    <dbReference type="NCBI Taxonomy" id="1250539"/>
    <lineage>
        <taxon>Bacteria</taxon>
        <taxon>Pseudomonadati</taxon>
        <taxon>Pseudomonadota</taxon>
        <taxon>Alphaproteobacteria</taxon>
        <taxon>Rhodobacterales</taxon>
        <taxon>Roseobacteraceae</taxon>
        <taxon>Salipiger</taxon>
    </lineage>
</organism>
<reference evidence="1 2" key="1">
    <citation type="submission" date="2016-04" db="EMBL/GenBank/DDBJ databases">
        <title>Deep-sea bacteria in the southern Pacific.</title>
        <authorList>
            <person name="Tang K."/>
        </authorList>
    </citation>
    <scope>NUCLEOTIDE SEQUENCE [LARGE SCALE GENOMIC DNA]</scope>
    <source>
        <strain evidence="1 2">JLT2014</strain>
    </source>
</reference>
<evidence type="ECO:0000313" key="2">
    <source>
        <dbReference type="Proteomes" id="UP000187059"/>
    </source>
</evidence>
<dbReference type="Proteomes" id="UP000187059">
    <property type="component" value="Chromosome"/>
</dbReference>
<accession>A0A1P8UPG5</accession>
<proteinExistence type="predicted"/>